<dbReference type="GO" id="GO:0009102">
    <property type="term" value="P:biotin biosynthetic process"/>
    <property type="evidence" value="ECO:0007669"/>
    <property type="project" value="UniProtKB-UniRule"/>
</dbReference>
<feature type="site" description="Participates in the substrate recognition with KAPA and in a stacking interaction with the adenine ring of SAM" evidence="9">
    <location>
        <position position="31"/>
    </location>
</feature>
<dbReference type="PANTHER" id="PTHR42684:SF17">
    <property type="entry name" value="ADENOSYLMETHIONINE-8-AMINO-7-OXONONANOATE AMINOTRANSFERASE"/>
    <property type="match status" value="1"/>
</dbReference>
<dbReference type="AlphaFoldDB" id="A0A7V2B285"/>
<feature type="binding site" evidence="9">
    <location>
        <position position="257"/>
    </location>
    <ligand>
        <name>pyridoxal 5'-phosphate</name>
        <dbReference type="ChEBI" id="CHEBI:597326"/>
    </ligand>
</feature>
<dbReference type="CDD" id="cd00610">
    <property type="entry name" value="OAT_like"/>
    <property type="match status" value="1"/>
</dbReference>
<evidence type="ECO:0000256" key="7">
    <source>
        <dbReference type="ARBA" id="ARBA00022898"/>
    </source>
</evidence>
<dbReference type="UniPathway" id="UPA00078">
    <property type="reaction ID" value="UER00160"/>
</dbReference>
<dbReference type="InterPro" id="IPR005815">
    <property type="entry name" value="BioA"/>
</dbReference>
<dbReference type="HAMAP" id="MF_00834">
    <property type="entry name" value="BioA"/>
    <property type="match status" value="1"/>
</dbReference>
<evidence type="ECO:0000256" key="6">
    <source>
        <dbReference type="ARBA" id="ARBA00022756"/>
    </source>
</evidence>
<dbReference type="InterPro" id="IPR015424">
    <property type="entry name" value="PyrdxlP-dep_Trfase"/>
</dbReference>
<feature type="binding site" evidence="9">
    <location>
        <begin position="128"/>
        <end position="129"/>
    </location>
    <ligand>
        <name>pyridoxal 5'-phosphate</name>
        <dbReference type="ChEBI" id="CHEBI:597326"/>
    </ligand>
</feature>
<evidence type="ECO:0000256" key="3">
    <source>
        <dbReference type="ARBA" id="ARBA00022576"/>
    </source>
</evidence>
<keyword evidence="4 9" id="KW-0808">Transferase</keyword>
<evidence type="ECO:0000313" key="10">
    <source>
        <dbReference type="EMBL" id="HER96964.1"/>
    </source>
</evidence>
<dbReference type="GO" id="GO:0030170">
    <property type="term" value="F:pyridoxal phosphate binding"/>
    <property type="evidence" value="ECO:0007669"/>
    <property type="project" value="UniProtKB-UniRule"/>
</dbReference>
<evidence type="ECO:0000256" key="5">
    <source>
        <dbReference type="ARBA" id="ARBA00022691"/>
    </source>
</evidence>
<comment type="caution">
    <text evidence="9">Lacks conserved residue(s) required for the propagation of feature annotation.</text>
</comment>
<comment type="caution">
    <text evidence="10">The sequence shown here is derived from an EMBL/GenBank/DDBJ whole genome shotgun (WGS) entry which is preliminary data.</text>
</comment>
<dbReference type="Gene3D" id="3.40.640.10">
    <property type="entry name" value="Type I PLP-dependent aspartate aminotransferase-like (Major domain)"/>
    <property type="match status" value="1"/>
</dbReference>
<dbReference type="PANTHER" id="PTHR42684">
    <property type="entry name" value="ADENOSYLMETHIONINE-8-AMINO-7-OXONONANOATE AMINOTRANSFERASE"/>
    <property type="match status" value="1"/>
</dbReference>
<dbReference type="GO" id="GO:0005737">
    <property type="term" value="C:cytoplasm"/>
    <property type="evidence" value="ECO:0007669"/>
    <property type="project" value="UniProtKB-SubCell"/>
</dbReference>
<dbReference type="InterPro" id="IPR015422">
    <property type="entry name" value="PyrdxlP-dep_Trfase_small"/>
</dbReference>
<dbReference type="FunFam" id="3.40.640.10:FF:000004">
    <property type="entry name" value="Acetylornithine aminotransferase"/>
    <property type="match status" value="1"/>
</dbReference>
<comment type="function">
    <text evidence="9">Catalyzes the transfer of the alpha-amino group from S-adenosyl-L-methionine (SAM) to 7-keto-8-aminopelargonic acid (KAPA) to form 7,8-diaminopelargonic acid (DAPA). It is the only aminotransferase known to utilize SAM as an amino donor.</text>
</comment>
<evidence type="ECO:0000256" key="1">
    <source>
        <dbReference type="ARBA" id="ARBA00001933"/>
    </source>
</evidence>
<keyword evidence="7 9" id="KW-0663">Pyridoxal phosphate</keyword>
<proteinExistence type="inferred from homology"/>
<dbReference type="GO" id="GO:0004015">
    <property type="term" value="F:adenosylmethionine-8-amino-7-oxononanoate transaminase activity"/>
    <property type="evidence" value="ECO:0007669"/>
    <property type="project" value="UniProtKB-UniRule"/>
</dbReference>
<evidence type="ECO:0000256" key="8">
    <source>
        <dbReference type="ARBA" id="ARBA00048449"/>
    </source>
</evidence>
<feature type="binding site" evidence="9">
    <location>
        <begin position="322"/>
        <end position="323"/>
    </location>
    <ligand>
        <name>pyridoxal 5'-phosphate</name>
        <dbReference type="ChEBI" id="CHEBI:597326"/>
    </ligand>
</feature>
<evidence type="ECO:0000256" key="9">
    <source>
        <dbReference type="HAMAP-Rule" id="MF_00834"/>
    </source>
</evidence>
<comment type="similarity">
    <text evidence="9">Belongs to the class-III pyridoxal-phosphate-dependent aminotransferase family. BioA subfamily.</text>
</comment>
<comment type="subcellular location">
    <subcellularLocation>
        <location evidence="9">Cytoplasm</location>
    </subcellularLocation>
</comment>
<dbReference type="PROSITE" id="PS00600">
    <property type="entry name" value="AA_TRANSFER_CLASS_3"/>
    <property type="match status" value="1"/>
</dbReference>
<keyword evidence="9" id="KW-0963">Cytoplasm</keyword>
<keyword evidence="6 9" id="KW-0093">Biotin biosynthesis</keyword>
<dbReference type="Gene3D" id="3.90.1150.10">
    <property type="entry name" value="Aspartate Aminotransferase, domain 1"/>
    <property type="match status" value="1"/>
</dbReference>
<sequence length="462" mass="50986">MHPQPNLIDALDTLSPETLIAWDKTYVWHPFTPMKQYLASEPVIIRRGQGVKLEDIHGNWYYDGTSSIWLNVHGHNVPELNAALEAQLRRIAHATMLGQANVPAVALAKRLIEVAPPGLQRVFYSDSGATAVEIALKMAIQFWANQGWRSKRYILGFTNNYHGDTLGAVGVAPDPLFHWPFLDLLPGHPRAPYPYPHDRLAESLEAVEHVLRTRHHELAALIVEPVEGAGGILPAPAGFLRALRTLCDRYQVLLIIDEVATGFGRTGRLFACEAEGISPDLLCLGKGLTGGYLPLAATLTTERVFEAFLGEVEERKTFFHGHSYTGNPLGCAVALASLELLLQRLPSLPAKVERLRAHLAPLSEHPFVAELRQAGFMVGIEIVADRARRTPFPYGAQVGFIVARHARRRGMLVRPIGSVLIFMPPLAATEAELEEMTTILKAAFEDALPELERLAQNLQPNV</sequence>
<dbReference type="Pfam" id="PF00202">
    <property type="entry name" value="Aminotran_3"/>
    <property type="match status" value="1"/>
</dbReference>
<feature type="binding site" evidence="9">
    <location>
        <position position="161"/>
    </location>
    <ligand>
        <name>substrate</name>
    </ligand>
</feature>
<feature type="modified residue" description="N6-(pyridoxal phosphate)lysine" evidence="9">
    <location>
        <position position="286"/>
    </location>
</feature>
<feature type="binding site" evidence="9">
    <location>
        <position position="321"/>
    </location>
    <ligand>
        <name>substrate</name>
    </ligand>
</feature>
<dbReference type="EC" id="2.6.1.62" evidence="9"/>
<dbReference type="SUPFAM" id="SSF53383">
    <property type="entry name" value="PLP-dependent transferases"/>
    <property type="match status" value="1"/>
</dbReference>
<dbReference type="InterPro" id="IPR015421">
    <property type="entry name" value="PyrdxlP-dep_Trfase_major"/>
</dbReference>
<comment type="catalytic activity">
    <reaction evidence="8 9">
        <text>(8S)-8-amino-7-oxononanoate + S-adenosyl-L-methionine = S-adenosyl-4-methylsulfanyl-2-oxobutanoate + (7R,8S)-7,8-diammoniononanoate</text>
        <dbReference type="Rhea" id="RHEA:16861"/>
        <dbReference type="ChEBI" id="CHEBI:16490"/>
        <dbReference type="ChEBI" id="CHEBI:59789"/>
        <dbReference type="ChEBI" id="CHEBI:149468"/>
        <dbReference type="ChEBI" id="CHEBI:149469"/>
        <dbReference type="EC" id="2.6.1.62"/>
    </reaction>
</comment>
<dbReference type="NCBIfam" id="TIGR00508">
    <property type="entry name" value="bioA"/>
    <property type="match status" value="1"/>
</dbReference>
<comment type="pathway">
    <text evidence="2 9">Cofactor biosynthesis; biotin biosynthesis; 7,8-diaminononanoate from 8-amino-7-oxononanoate (SAM route): step 1/1.</text>
</comment>
<keyword evidence="5 9" id="KW-0949">S-adenosyl-L-methionine</keyword>
<dbReference type="InterPro" id="IPR005814">
    <property type="entry name" value="Aminotrans_3"/>
</dbReference>
<comment type="cofactor">
    <cofactor evidence="1 9">
        <name>pyridoxal 5'-phosphate</name>
        <dbReference type="ChEBI" id="CHEBI:597326"/>
    </cofactor>
</comment>
<feature type="binding site" evidence="9">
    <location>
        <position position="286"/>
    </location>
    <ligand>
        <name>substrate</name>
    </ligand>
</feature>
<protein>
    <recommendedName>
        <fullName evidence="9">Adenosylmethionine-8-amino-7-oxononanoate aminotransferase</fullName>
        <ecNumber evidence="9">2.6.1.62</ecNumber>
    </recommendedName>
    <alternativeName>
        <fullName evidence="9">7,8-diamino-pelargonic acid aminotransferase</fullName>
        <shortName evidence="9">DAPA AT</shortName>
        <shortName evidence="9">DAPA aminotransferase</shortName>
    </alternativeName>
    <alternativeName>
        <fullName evidence="9">7,8-diaminononanoate synthase</fullName>
        <shortName evidence="9">DANS</shortName>
    </alternativeName>
    <alternativeName>
        <fullName evidence="9">Diaminopelargonic acid synthase</fullName>
    </alternativeName>
</protein>
<organism evidence="10">
    <name type="scientific">Rhodothermus marinus</name>
    <name type="common">Rhodothermus obamensis</name>
    <dbReference type="NCBI Taxonomy" id="29549"/>
    <lineage>
        <taxon>Bacteria</taxon>
        <taxon>Pseudomonadati</taxon>
        <taxon>Rhodothermota</taxon>
        <taxon>Rhodothermia</taxon>
        <taxon>Rhodothermales</taxon>
        <taxon>Rhodothermaceae</taxon>
        <taxon>Rhodothermus</taxon>
    </lineage>
</organism>
<name>A0A7V2B285_RHOMR</name>
<feature type="binding site" evidence="9">
    <location>
        <position position="414"/>
    </location>
    <ligand>
        <name>substrate</name>
    </ligand>
</feature>
<keyword evidence="3 9" id="KW-0032">Aminotransferase</keyword>
<reference evidence="10" key="1">
    <citation type="journal article" date="2020" name="mSystems">
        <title>Genome- and Community-Level Interaction Insights into Carbon Utilization and Element Cycling Functions of Hydrothermarchaeota in Hydrothermal Sediment.</title>
        <authorList>
            <person name="Zhou Z."/>
            <person name="Liu Y."/>
            <person name="Xu W."/>
            <person name="Pan J."/>
            <person name="Luo Z.H."/>
            <person name="Li M."/>
        </authorList>
    </citation>
    <scope>NUCLEOTIDE SEQUENCE [LARGE SCALE GENOMIC DNA]</scope>
    <source>
        <strain evidence="10">SpSt-143</strain>
    </source>
</reference>
<evidence type="ECO:0000256" key="4">
    <source>
        <dbReference type="ARBA" id="ARBA00022679"/>
    </source>
</evidence>
<accession>A0A7V2B285</accession>
<comment type="subunit">
    <text evidence="9">Homodimer.</text>
</comment>
<dbReference type="EMBL" id="DSGB01000006">
    <property type="protein sequence ID" value="HER96964.1"/>
    <property type="molecule type" value="Genomic_DNA"/>
</dbReference>
<evidence type="ECO:0000256" key="2">
    <source>
        <dbReference type="ARBA" id="ARBA00005063"/>
    </source>
</evidence>
<dbReference type="InterPro" id="IPR049704">
    <property type="entry name" value="Aminotrans_3_PPA_site"/>
</dbReference>
<gene>
    <name evidence="9 10" type="primary">bioA</name>
    <name evidence="10" type="ORF">ENO59_10735</name>
</gene>